<evidence type="ECO:0000313" key="1">
    <source>
        <dbReference type="EMBL" id="KAJ1205838.1"/>
    </source>
</evidence>
<dbReference type="EMBL" id="JANPWB010000002">
    <property type="protein sequence ID" value="KAJ1205838.1"/>
    <property type="molecule type" value="Genomic_DNA"/>
</dbReference>
<keyword evidence="2" id="KW-1185">Reference proteome</keyword>
<evidence type="ECO:0000313" key="2">
    <source>
        <dbReference type="Proteomes" id="UP001066276"/>
    </source>
</evidence>
<name>A0AAV7VZP5_PLEWA</name>
<organism evidence="1 2">
    <name type="scientific">Pleurodeles waltl</name>
    <name type="common">Iberian ribbed newt</name>
    <dbReference type="NCBI Taxonomy" id="8319"/>
    <lineage>
        <taxon>Eukaryota</taxon>
        <taxon>Metazoa</taxon>
        <taxon>Chordata</taxon>
        <taxon>Craniata</taxon>
        <taxon>Vertebrata</taxon>
        <taxon>Euteleostomi</taxon>
        <taxon>Amphibia</taxon>
        <taxon>Batrachia</taxon>
        <taxon>Caudata</taxon>
        <taxon>Salamandroidea</taxon>
        <taxon>Salamandridae</taxon>
        <taxon>Pleurodelinae</taxon>
        <taxon>Pleurodeles</taxon>
    </lineage>
</organism>
<accession>A0AAV7VZP5</accession>
<gene>
    <name evidence="1" type="ORF">NDU88_001263</name>
</gene>
<sequence>MSNIQYYYLAMHTLVINDWVGGGWSYPAYKLELQTMGYPQIFGTLYGNPIPRDTPDVTKVVLQGWRTAQKVTGWWGRLTQQTPLWHGRQLEHVAGLEGLQTCDNIGISTLGDIWDGSHMRSFQDQQKQYALNKTQFYRYLQLRHALLVHVQTGDTIPEHSPMEAKALMGNMGRGGVSQIYRTLTTVTAGPLGRLRKRWEDWVGPM</sequence>
<comment type="caution">
    <text evidence="1">The sequence shown here is derived from an EMBL/GenBank/DDBJ whole genome shotgun (WGS) entry which is preliminary data.</text>
</comment>
<dbReference type="AlphaFoldDB" id="A0AAV7VZP5"/>
<dbReference type="Proteomes" id="UP001066276">
    <property type="component" value="Chromosome 1_2"/>
</dbReference>
<protein>
    <submittedName>
        <fullName evidence="1">Uncharacterized protein</fullName>
    </submittedName>
</protein>
<proteinExistence type="predicted"/>
<reference evidence="1" key="1">
    <citation type="journal article" date="2022" name="bioRxiv">
        <title>Sequencing and chromosome-scale assembly of the giantPleurodeles waltlgenome.</title>
        <authorList>
            <person name="Brown T."/>
            <person name="Elewa A."/>
            <person name="Iarovenko S."/>
            <person name="Subramanian E."/>
            <person name="Araus A.J."/>
            <person name="Petzold A."/>
            <person name="Susuki M."/>
            <person name="Suzuki K.-i.T."/>
            <person name="Hayashi T."/>
            <person name="Toyoda A."/>
            <person name="Oliveira C."/>
            <person name="Osipova E."/>
            <person name="Leigh N.D."/>
            <person name="Simon A."/>
            <person name="Yun M.H."/>
        </authorList>
    </citation>
    <scope>NUCLEOTIDE SEQUENCE</scope>
    <source>
        <strain evidence="1">20211129_DDA</strain>
        <tissue evidence="1">Liver</tissue>
    </source>
</reference>